<feature type="compositionally biased region" description="Low complexity" evidence="1">
    <location>
        <begin position="127"/>
        <end position="139"/>
    </location>
</feature>
<proteinExistence type="predicted"/>
<feature type="compositionally biased region" description="Low complexity" evidence="1">
    <location>
        <begin position="168"/>
        <end position="178"/>
    </location>
</feature>
<accession>A0A8K0WJB5</accession>
<dbReference type="Proteomes" id="UP000813444">
    <property type="component" value="Unassembled WGS sequence"/>
</dbReference>
<evidence type="ECO:0000313" key="3">
    <source>
        <dbReference type="EMBL" id="KAH7304054.1"/>
    </source>
</evidence>
<organism evidence="3 4">
    <name type="scientific">Stachybotrys elegans</name>
    <dbReference type="NCBI Taxonomy" id="80388"/>
    <lineage>
        <taxon>Eukaryota</taxon>
        <taxon>Fungi</taxon>
        <taxon>Dikarya</taxon>
        <taxon>Ascomycota</taxon>
        <taxon>Pezizomycotina</taxon>
        <taxon>Sordariomycetes</taxon>
        <taxon>Hypocreomycetidae</taxon>
        <taxon>Hypocreales</taxon>
        <taxon>Stachybotryaceae</taxon>
        <taxon>Stachybotrys</taxon>
    </lineage>
</organism>
<name>A0A8K0WJB5_9HYPO</name>
<evidence type="ECO:0000256" key="1">
    <source>
        <dbReference type="SAM" id="MobiDB-lite"/>
    </source>
</evidence>
<feature type="chain" id="PRO_5035474397" evidence="2">
    <location>
        <begin position="23"/>
        <end position="178"/>
    </location>
</feature>
<evidence type="ECO:0000313" key="4">
    <source>
        <dbReference type="Proteomes" id="UP000813444"/>
    </source>
</evidence>
<gene>
    <name evidence="3" type="ORF">B0I35DRAFT_445790</name>
</gene>
<reference evidence="3" key="1">
    <citation type="journal article" date="2021" name="Nat. Commun.">
        <title>Genetic determinants of endophytism in the Arabidopsis root mycobiome.</title>
        <authorList>
            <person name="Mesny F."/>
            <person name="Miyauchi S."/>
            <person name="Thiergart T."/>
            <person name="Pickel B."/>
            <person name="Atanasova L."/>
            <person name="Karlsson M."/>
            <person name="Huettel B."/>
            <person name="Barry K.W."/>
            <person name="Haridas S."/>
            <person name="Chen C."/>
            <person name="Bauer D."/>
            <person name="Andreopoulos W."/>
            <person name="Pangilinan J."/>
            <person name="LaButti K."/>
            <person name="Riley R."/>
            <person name="Lipzen A."/>
            <person name="Clum A."/>
            <person name="Drula E."/>
            <person name="Henrissat B."/>
            <person name="Kohler A."/>
            <person name="Grigoriev I.V."/>
            <person name="Martin F.M."/>
            <person name="Hacquard S."/>
        </authorList>
    </citation>
    <scope>NUCLEOTIDE SEQUENCE</scope>
    <source>
        <strain evidence="3">MPI-CAGE-CH-0235</strain>
    </source>
</reference>
<dbReference type="OrthoDB" id="3521820at2759"/>
<feature type="signal peptide" evidence="2">
    <location>
        <begin position="1"/>
        <end position="22"/>
    </location>
</feature>
<keyword evidence="2" id="KW-0732">Signal</keyword>
<protein>
    <submittedName>
        <fullName evidence="3">Uncharacterized protein</fullName>
    </submittedName>
</protein>
<dbReference type="EMBL" id="JAGPNK010000026">
    <property type="protein sequence ID" value="KAH7304054.1"/>
    <property type="molecule type" value="Genomic_DNA"/>
</dbReference>
<keyword evidence="4" id="KW-1185">Reference proteome</keyword>
<sequence length="178" mass="18154">MPSISKIVSLATVLMMVTPGLAAPASVDRRQIGGEAQLLYQTTNNIDNGVGFGSENLLNGVAEGIKPGSSNNTPEQGEWGDGSSPPPQKKRLRRQANKTSVGVDSVANAVGQEALGKSTEEGLNQLDGTDTEGVGELGTTLGGMEEGNLSEGGWLAGQDAKDVLQERPATGTPAAPAA</sequence>
<feature type="region of interest" description="Disordered" evidence="1">
    <location>
        <begin position="61"/>
        <end position="178"/>
    </location>
</feature>
<comment type="caution">
    <text evidence="3">The sequence shown here is derived from an EMBL/GenBank/DDBJ whole genome shotgun (WGS) entry which is preliminary data.</text>
</comment>
<dbReference type="AlphaFoldDB" id="A0A8K0WJB5"/>
<evidence type="ECO:0000256" key="2">
    <source>
        <dbReference type="SAM" id="SignalP"/>
    </source>
</evidence>